<gene>
    <name evidence="2" type="ORF">KVG22_03440</name>
</gene>
<comment type="caution">
    <text evidence="2">The sequence shown here is derived from an EMBL/GenBank/DDBJ whole genome shotgun (WGS) entry which is preliminary data.</text>
</comment>
<dbReference type="Proteomes" id="UP000777661">
    <property type="component" value="Unassembled WGS sequence"/>
</dbReference>
<evidence type="ECO:0000313" key="3">
    <source>
        <dbReference type="Proteomes" id="UP000777661"/>
    </source>
</evidence>
<dbReference type="RefSeq" id="WP_223003874.1">
    <property type="nucleotide sequence ID" value="NZ_JAHSQO010000001.1"/>
</dbReference>
<organism evidence="2 3">
    <name type="scientific">Nitratireductor rhodophyticola</name>
    <dbReference type="NCBI Taxonomy" id="2854036"/>
    <lineage>
        <taxon>Bacteria</taxon>
        <taxon>Pseudomonadati</taxon>
        <taxon>Pseudomonadota</taxon>
        <taxon>Alphaproteobacteria</taxon>
        <taxon>Hyphomicrobiales</taxon>
        <taxon>Phyllobacteriaceae</taxon>
        <taxon>Nitratireductor</taxon>
    </lineage>
</organism>
<dbReference type="EMBL" id="JAHSQO010000001">
    <property type="protein sequence ID" value="MBY8915627.1"/>
    <property type="molecule type" value="Genomic_DNA"/>
</dbReference>
<dbReference type="PANTHER" id="PTHR43355">
    <property type="entry name" value="FLAVIN REDUCTASE (NADPH)"/>
    <property type="match status" value="1"/>
</dbReference>
<evidence type="ECO:0000313" key="2">
    <source>
        <dbReference type="EMBL" id="MBY8915627.1"/>
    </source>
</evidence>
<feature type="domain" description="NAD(P)-binding" evidence="1">
    <location>
        <begin position="7"/>
        <end position="198"/>
    </location>
</feature>
<dbReference type="InterPro" id="IPR036291">
    <property type="entry name" value="NAD(P)-bd_dom_sf"/>
</dbReference>
<dbReference type="SUPFAM" id="SSF51735">
    <property type="entry name" value="NAD(P)-binding Rossmann-fold domains"/>
    <property type="match status" value="1"/>
</dbReference>
<dbReference type="InterPro" id="IPR016040">
    <property type="entry name" value="NAD(P)-bd_dom"/>
</dbReference>
<proteinExistence type="predicted"/>
<dbReference type="PANTHER" id="PTHR43355:SF2">
    <property type="entry name" value="FLAVIN REDUCTASE (NADPH)"/>
    <property type="match status" value="1"/>
</dbReference>
<name>A0ABS7R3W9_9HYPH</name>
<accession>A0ABS7R3W9</accession>
<reference evidence="2 3" key="1">
    <citation type="submission" date="2021-06" db="EMBL/GenBank/DDBJ databases">
        <title>Nitratireductor porphyridii sp. nov., isolated from a small marine red alga, Porphyridium purpureum in South Korea.</title>
        <authorList>
            <person name="Kim K.H."/>
            <person name="Kristyanto S."/>
            <person name="Jeon C.O."/>
        </authorList>
    </citation>
    <scope>NUCLEOTIDE SEQUENCE [LARGE SCALE GENOMIC DNA]</scope>
    <source>
        <strain evidence="2 3">R6</strain>
    </source>
</reference>
<dbReference type="InterPro" id="IPR051606">
    <property type="entry name" value="Polyketide_Oxido-like"/>
</dbReference>
<dbReference type="Gene3D" id="3.40.50.720">
    <property type="entry name" value="NAD(P)-binding Rossmann-like Domain"/>
    <property type="match status" value="1"/>
</dbReference>
<evidence type="ECO:0000259" key="1">
    <source>
        <dbReference type="Pfam" id="PF13460"/>
    </source>
</evidence>
<protein>
    <submittedName>
        <fullName evidence="2">NAD(P)H-binding protein</fullName>
    </submittedName>
</protein>
<keyword evidence="3" id="KW-1185">Reference proteome</keyword>
<dbReference type="Pfam" id="PF13460">
    <property type="entry name" value="NAD_binding_10"/>
    <property type="match status" value="1"/>
</dbReference>
<sequence length="213" mass="22459">MRIAVLGANGNVGCRAAAEALARGYRVTAVVRDRKRVANVPEGAAIVVADVSDADAIARLAREHDLLIAATRPAGGHEGDHAAMTDGILAGLKGSSARLIMVGGAACLAVPDSDGGLVLDDPRFVPPAIRPIAQASLDQYRRCQEADDVDWTYLCPPALLEPGERTGRYRLGAGELLLDSAGRSAISMEDFAIALVDEAEEARNRRARFTVAY</sequence>